<protein>
    <recommendedName>
        <fullName evidence="3">Methyltransferase domain-containing protein</fullName>
    </recommendedName>
</protein>
<dbReference type="Gene3D" id="3.40.50.150">
    <property type="entry name" value="Vaccinia Virus protein VP39"/>
    <property type="match status" value="1"/>
</dbReference>
<dbReference type="OrthoDB" id="9765084at2"/>
<organism evidence="1 2">
    <name type="scientific">Pseudoduganella ginsengisoli</name>
    <dbReference type="NCBI Taxonomy" id="1462440"/>
    <lineage>
        <taxon>Bacteria</taxon>
        <taxon>Pseudomonadati</taxon>
        <taxon>Pseudomonadota</taxon>
        <taxon>Betaproteobacteria</taxon>
        <taxon>Burkholderiales</taxon>
        <taxon>Oxalobacteraceae</taxon>
        <taxon>Telluria group</taxon>
        <taxon>Pseudoduganella</taxon>
    </lineage>
</organism>
<dbReference type="InterPro" id="IPR029063">
    <property type="entry name" value="SAM-dependent_MTases_sf"/>
</dbReference>
<keyword evidence="2" id="KW-1185">Reference proteome</keyword>
<evidence type="ECO:0000313" key="2">
    <source>
        <dbReference type="Proteomes" id="UP000484015"/>
    </source>
</evidence>
<dbReference type="RefSeq" id="WP_155436945.1">
    <property type="nucleotide sequence ID" value="NZ_WNLA01000001.1"/>
</dbReference>
<evidence type="ECO:0000313" key="1">
    <source>
        <dbReference type="EMBL" id="MTW00514.1"/>
    </source>
</evidence>
<dbReference type="SUPFAM" id="SSF53335">
    <property type="entry name" value="S-adenosyl-L-methionine-dependent methyltransferases"/>
    <property type="match status" value="1"/>
</dbReference>
<sequence length="440" mass="49667">MRDPEGEVVLVGQELIRRVYNPITPGHFLHSLTAASLVSSGKLVPFEIVGPQEVRASRVEFVSLPLEWSDAQLRAAADITLDISREVFSAGYELKDASAWNVIFEGTQPLFCDHLSFQTISSKQWWAFGQFARHFIFPFGVSNTAGIRAYQSFRLNRDGISLPDARKIMGWRRFLTRLWPMLTSLSTSDGGVKTSTPSKGEEPLHRNLYDFCGWTLGRYGKANRKNRNWQKYTETRQHYQDIASSEKRRQVQEWLREAKAKWVIDLGCNTGEFSRLAVEEGARVIAVDSDHDCVEQLFMESMGNRAIYPVIANLADMAGGGGWCGSEYSSLFQRLTGAGDVVMMLALIHHLAISESIPFENIAKMACQMSKQHLIVEFIGQDDPLLQHLAALRQRSPAEFSIMSQERAFALYFKTKAIFNIPGTSRQLAYLEKLPYAHVS</sequence>
<gene>
    <name evidence="1" type="ORF">GM668_00275</name>
</gene>
<dbReference type="AlphaFoldDB" id="A0A6L6PTV4"/>
<dbReference type="CDD" id="cd02440">
    <property type="entry name" value="AdoMet_MTases"/>
    <property type="match status" value="1"/>
</dbReference>
<proteinExistence type="predicted"/>
<evidence type="ECO:0008006" key="3">
    <source>
        <dbReference type="Google" id="ProtNLM"/>
    </source>
</evidence>
<reference evidence="1 2" key="1">
    <citation type="submission" date="2019-11" db="EMBL/GenBank/DDBJ databases">
        <title>Type strains purchased from KCTC, JCM and DSMZ.</title>
        <authorList>
            <person name="Lu H."/>
        </authorList>
    </citation>
    <scope>NUCLEOTIDE SEQUENCE [LARGE SCALE GENOMIC DNA]</scope>
    <source>
        <strain evidence="1 2">KCTC 42409</strain>
    </source>
</reference>
<comment type="caution">
    <text evidence="1">The sequence shown here is derived from an EMBL/GenBank/DDBJ whole genome shotgun (WGS) entry which is preliminary data.</text>
</comment>
<dbReference type="EMBL" id="WNLA01000001">
    <property type="protein sequence ID" value="MTW00514.1"/>
    <property type="molecule type" value="Genomic_DNA"/>
</dbReference>
<name>A0A6L6PTV4_9BURK</name>
<dbReference type="Proteomes" id="UP000484015">
    <property type="component" value="Unassembled WGS sequence"/>
</dbReference>
<accession>A0A6L6PTV4</accession>